<name>A0A238BXG1_9BILA</name>
<accession>A0A238BXG1</accession>
<protein>
    <submittedName>
        <fullName evidence="1">Uncharacterized protein</fullName>
    </submittedName>
</protein>
<organism evidence="1 2">
    <name type="scientific">Onchocerca flexuosa</name>
    <dbReference type="NCBI Taxonomy" id="387005"/>
    <lineage>
        <taxon>Eukaryota</taxon>
        <taxon>Metazoa</taxon>
        <taxon>Ecdysozoa</taxon>
        <taxon>Nematoda</taxon>
        <taxon>Chromadorea</taxon>
        <taxon>Rhabditida</taxon>
        <taxon>Spirurina</taxon>
        <taxon>Spiruromorpha</taxon>
        <taxon>Filarioidea</taxon>
        <taxon>Onchocercidae</taxon>
        <taxon>Onchocerca</taxon>
    </lineage>
</organism>
<sequence>MDTRGLSCTSTSIASLYPLLAPDLLNPRSILIQLIHLSATVFCGLAEMQFNDYRRQKKKKPQKKKAAPLILQTNNGRDIPCSTESNVQVVFIPSNSNPYFQIACKTNKCSNNRGCDEGACMNVKSAEANIQERSRSYMEDYGCSFVMGFGIGGL</sequence>
<evidence type="ECO:0000313" key="2">
    <source>
        <dbReference type="Proteomes" id="UP000242913"/>
    </source>
</evidence>
<evidence type="ECO:0000313" key="1">
    <source>
        <dbReference type="EMBL" id="OZC09972.1"/>
    </source>
</evidence>
<dbReference type="Proteomes" id="UP000242913">
    <property type="component" value="Unassembled WGS sequence"/>
</dbReference>
<dbReference type="EMBL" id="KZ269990">
    <property type="protein sequence ID" value="OZC09972.1"/>
    <property type="molecule type" value="Genomic_DNA"/>
</dbReference>
<proteinExistence type="predicted"/>
<dbReference type="AlphaFoldDB" id="A0A238BXG1"/>
<reference evidence="1 2" key="1">
    <citation type="submission" date="2015-12" db="EMBL/GenBank/DDBJ databases">
        <title>Draft genome of the nematode, Onchocerca flexuosa.</title>
        <authorList>
            <person name="Mitreva M."/>
        </authorList>
    </citation>
    <scope>NUCLEOTIDE SEQUENCE [LARGE SCALE GENOMIC DNA]</scope>
    <source>
        <strain evidence="1">Red Deer</strain>
    </source>
</reference>
<gene>
    <name evidence="1" type="ORF">X798_03078</name>
</gene>
<keyword evidence="2" id="KW-1185">Reference proteome</keyword>